<comment type="function">
    <text evidence="1">This protein is a component of the acetyl coenzyme A carboxylase complex; first, biotin carboxylase catalyzes the carboxylation of the carrier protein and then the transcarboxylase transfers the carboxyl group to form malonyl-CoA.</text>
</comment>
<evidence type="ECO:0000313" key="11">
    <source>
        <dbReference type="EMBL" id="SHO47267.1"/>
    </source>
</evidence>
<dbReference type="EMBL" id="FRFE01000007">
    <property type="protein sequence ID" value="SHO47267.1"/>
    <property type="molecule type" value="Genomic_DNA"/>
</dbReference>
<feature type="domain" description="ATP-grasp" evidence="9">
    <location>
        <begin position="122"/>
        <end position="343"/>
    </location>
</feature>
<name>A0A1M7Y4L7_9BACT</name>
<dbReference type="InterPro" id="IPR005479">
    <property type="entry name" value="CPAse_ATP-bd"/>
</dbReference>
<dbReference type="InterPro" id="IPR011764">
    <property type="entry name" value="Biotin_carboxylation_dom"/>
</dbReference>
<proteinExistence type="predicted"/>
<gene>
    <name evidence="11" type="ORF">SAMN02745220_01804</name>
</gene>
<sequence>MEGKVLIANRGEIAIRIMNACKDLGLDYVVVYTEADKYSEHVQRNITSGPDQNAWRVTSYTEPNDILAVADYTGCTAIHPGYGFFSEDYRFARRVTIRDRALTFIGPNWEVIKSLGDKINTKRVANSLGIPTIPGTDAPIYNEMEAEEIAQKLLEDQKAQGIDDPSILVKAAAGGGGMGIEEVTEIEQFRRIYRQLQNYAKRQFGDGGVLIEQCIRDFNHLEVQLVCSRHGDRMHFSSRNCTIQSTGRQKRVEASPGFHRSCFEYDFDEQKVLDQIVEYSLKLANHVKYDNVGTWEWIVTRSGQPYLLEVNTRIQVENDISARISYLDGKQPNLIREQIRLALGDKIGYKQSAIEFKGAAIELRIVAEDTRRGFAPWIGTITEFSFPEHEWSAVYTHVPFDRSYQIPSDFDPNLALALVWGKDVDEAKARAAQFIDETVINGADSTGKPIITNLAYLKNNLDRLLAF</sequence>
<evidence type="ECO:0000256" key="5">
    <source>
        <dbReference type="ARBA" id="ARBA00022840"/>
    </source>
</evidence>
<dbReference type="SUPFAM" id="SSF56059">
    <property type="entry name" value="Glutathione synthetase ATP-binding domain-like"/>
    <property type="match status" value="1"/>
</dbReference>
<evidence type="ECO:0000256" key="6">
    <source>
        <dbReference type="ARBA" id="ARBA00023267"/>
    </source>
</evidence>
<dbReference type="Pfam" id="PF00289">
    <property type="entry name" value="Biotin_carb_N"/>
    <property type="match status" value="1"/>
</dbReference>
<keyword evidence="12" id="KW-1185">Reference proteome</keyword>
<evidence type="ECO:0000256" key="4">
    <source>
        <dbReference type="ARBA" id="ARBA00022741"/>
    </source>
</evidence>
<evidence type="ECO:0000259" key="10">
    <source>
        <dbReference type="PROSITE" id="PS50979"/>
    </source>
</evidence>
<dbReference type="InterPro" id="IPR011761">
    <property type="entry name" value="ATP-grasp"/>
</dbReference>
<dbReference type="InterPro" id="IPR013815">
    <property type="entry name" value="ATP_grasp_subdomain_1"/>
</dbReference>
<accession>A0A1M7Y4L7</accession>
<keyword evidence="5 8" id="KW-0067">ATP-binding</keyword>
<dbReference type="InterPro" id="IPR016185">
    <property type="entry name" value="PreATP-grasp_dom_sf"/>
</dbReference>
<evidence type="ECO:0000256" key="8">
    <source>
        <dbReference type="PROSITE-ProRule" id="PRU00409"/>
    </source>
</evidence>
<dbReference type="Gene3D" id="3.30.470.20">
    <property type="entry name" value="ATP-grasp fold, B domain"/>
    <property type="match status" value="1"/>
</dbReference>
<dbReference type="Proteomes" id="UP000184603">
    <property type="component" value="Unassembled WGS sequence"/>
</dbReference>
<evidence type="ECO:0000256" key="3">
    <source>
        <dbReference type="ARBA" id="ARBA00022598"/>
    </source>
</evidence>
<dbReference type="STRING" id="1121416.SAMN02745220_01804"/>
<dbReference type="GO" id="GO:0005524">
    <property type="term" value="F:ATP binding"/>
    <property type="evidence" value="ECO:0007669"/>
    <property type="project" value="UniProtKB-UniRule"/>
</dbReference>
<dbReference type="Gene3D" id="3.40.50.20">
    <property type="match status" value="1"/>
</dbReference>
<dbReference type="InterPro" id="IPR051602">
    <property type="entry name" value="ACC_Biotin_Carboxylase"/>
</dbReference>
<dbReference type="AlphaFoldDB" id="A0A1M7Y4L7"/>
<dbReference type="PROSITE" id="PS50979">
    <property type="entry name" value="BC"/>
    <property type="match status" value="1"/>
</dbReference>
<dbReference type="GO" id="GO:0004075">
    <property type="term" value="F:biotin carboxylase activity"/>
    <property type="evidence" value="ECO:0007669"/>
    <property type="project" value="UniProtKB-EC"/>
</dbReference>
<keyword evidence="3" id="KW-0436">Ligase</keyword>
<dbReference type="InterPro" id="IPR005481">
    <property type="entry name" value="BC-like_N"/>
</dbReference>
<dbReference type="GO" id="GO:0046872">
    <property type="term" value="F:metal ion binding"/>
    <property type="evidence" value="ECO:0007669"/>
    <property type="project" value="InterPro"/>
</dbReference>
<dbReference type="PROSITE" id="PS50975">
    <property type="entry name" value="ATP_GRASP"/>
    <property type="match status" value="1"/>
</dbReference>
<evidence type="ECO:0000256" key="2">
    <source>
        <dbReference type="ARBA" id="ARBA00013263"/>
    </source>
</evidence>
<dbReference type="SMART" id="SM00878">
    <property type="entry name" value="Biotin_carb_C"/>
    <property type="match status" value="1"/>
</dbReference>
<dbReference type="SUPFAM" id="SSF51246">
    <property type="entry name" value="Rudiment single hybrid motif"/>
    <property type="match status" value="1"/>
</dbReference>
<dbReference type="PANTHER" id="PTHR48095:SF2">
    <property type="entry name" value="BIOTIN CARBOXYLASE, CHLOROPLASTIC"/>
    <property type="match status" value="1"/>
</dbReference>
<keyword evidence="4 8" id="KW-0547">Nucleotide-binding</keyword>
<dbReference type="OrthoDB" id="9769961at2"/>
<dbReference type="PROSITE" id="PS00867">
    <property type="entry name" value="CPSASE_2"/>
    <property type="match status" value="1"/>
</dbReference>
<dbReference type="Gene3D" id="3.30.1490.20">
    <property type="entry name" value="ATP-grasp fold, A domain"/>
    <property type="match status" value="1"/>
</dbReference>
<organism evidence="11 12">
    <name type="scientific">Desulfopila aestuarii DSM 18488</name>
    <dbReference type="NCBI Taxonomy" id="1121416"/>
    <lineage>
        <taxon>Bacteria</taxon>
        <taxon>Pseudomonadati</taxon>
        <taxon>Thermodesulfobacteriota</taxon>
        <taxon>Desulfobulbia</taxon>
        <taxon>Desulfobulbales</taxon>
        <taxon>Desulfocapsaceae</taxon>
        <taxon>Desulfopila</taxon>
    </lineage>
</organism>
<evidence type="ECO:0000259" key="9">
    <source>
        <dbReference type="PROSITE" id="PS50975"/>
    </source>
</evidence>
<evidence type="ECO:0000313" key="12">
    <source>
        <dbReference type="Proteomes" id="UP000184603"/>
    </source>
</evidence>
<dbReference type="Pfam" id="PF02785">
    <property type="entry name" value="Biotin_carb_C"/>
    <property type="match status" value="1"/>
</dbReference>
<dbReference type="Pfam" id="PF02786">
    <property type="entry name" value="CPSase_L_D2"/>
    <property type="match status" value="1"/>
</dbReference>
<dbReference type="InterPro" id="IPR011054">
    <property type="entry name" value="Rudment_hybrid_motif"/>
</dbReference>
<protein>
    <recommendedName>
        <fullName evidence="2">biotin carboxylase</fullName>
        <ecNumber evidence="2">6.3.4.14</ecNumber>
    </recommendedName>
</protein>
<dbReference type="RefSeq" id="WP_073613120.1">
    <property type="nucleotide sequence ID" value="NZ_FRFE01000007.1"/>
</dbReference>
<dbReference type="PANTHER" id="PTHR48095">
    <property type="entry name" value="PYRUVATE CARBOXYLASE SUBUNIT A"/>
    <property type="match status" value="1"/>
</dbReference>
<evidence type="ECO:0000256" key="1">
    <source>
        <dbReference type="ARBA" id="ARBA00003761"/>
    </source>
</evidence>
<dbReference type="SUPFAM" id="SSF52440">
    <property type="entry name" value="PreATP-grasp domain"/>
    <property type="match status" value="1"/>
</dbReference>
<dbReference type="EC" id="6.3.4.14" evidence="2"/>
<dbReference type="InterPro" id="IPR005482">
    <property type="entry name" value="Biotin_COase_C"/>
</dbReference>
<evidence type="ECO:0000256" key="7">
    <source>
        <dbReference type="ARBA" id="ARBA00048600"/>
    </source>
</evidence>
<comment type="catalytic activity">
    <reaction evidence="7">
        <text>N(6)-biotinyl-L-lysyl-[protein] + hydrogencarbonate + ATP = N(6)-carboxybiotinyl-L-lysyl-[protein] + ADP + phosphate + H(+)</text>
        <dbReference type="Rhea" id="RHEA:13501"/>
        <dbReference type="Rhea" id="RHEA-COMP:10505"/>
        <dbReference type="Rhea" id="RHEA-COMP:10506"/>
        <dbReference type="ChEBI" id="CHEBI:15378"/>
        <dbReference type="ChEBI" id="CHEBI:17544"/>
        <dbReference type="ChEBI" id="CHEBI:30616"/>
        <dbReference type="ChEBI" id="CHEBI:43474"/>
        <dbReference type="ChEBI" id="CHEBI:83144"/>
        <dbReference type="ChEBI" id="CHEBI:83145"/>
        <dbReference type="ChEBI" id="CHEBI:456216"/>
        <dbReference type="EC" id="6.3.4.14"/>
    </reaction>
</comment>
<keyword evidence="6" id="KW-0092">Biotin</keyword>
<reference evidence="11 12" key="1">
    <citation type="submission" date="2016-12" db="EMBL/GenBank/DDBJ databases">
        <authorList>
            <person name="Song W.-J."/>
            <person name="Kurnit D.M."/>
        </authorList>
    </citation>
    <scope>NUCLEOTIDE SEQUENCE [LARGE SCALE GENOMIC DNA]</scope>
    <source>
        <strain evidence="11 12">DSM 18488</strain>
    </source>
</reference>
<feature type="domain" description="Biotin carboxylation" evidence="10">
    <location>
        <begin position="1"/>
        <end position="467"/>
    </location>
</feature>